<keyword evidence="2" id="KW-1185">Reference proteome</keyword>
<comment type="caution">
    <text evidence="1">The sequence shown here is derived from an EMBL/GenBank/DDBJ whole genome shotgun (WGS) entry which is preliminary data.</text>
</comment>
<protein>
    <submittedName>
        <fullName evidence="1">Uncharacterized protein</fullName>
    </submittedName>
</protein>
<evidence type="ECO:0000313" key="2">
    <source>
        <dbReference type="Proteomes" id="UP001567538"/>
    </source>
</evidence>
<organism evidence="1 2">
    <name type="scientific">Salvia divinorum</name>
    <name type="common">Maria pastora</name>
    <name type="synonym">Diviner's sage</name>
    <dbReference type="NCBI Taxonomy" id="28513"/>
    <lineage>
        <taxon>Eukaryota</taxon>
        <taxon>Viridiplantae</taxon>
        <taxon>Streptophyta</taxon>
        <taxon>Embryophyta</taxon>
        <taxon>Tracheophyta</taxon>
        <taxon>Spermatophyta</taxon>
        <taxon>Magnoliopsida</taxon>
        <taxon>eudicotyledons</taxon>
        <taxon>Gunneridae</taxon>
        <taxon>Pentapetalae</taxon>
        <taxon>asterids</taxon>
        <taxon>lamiids</taxon>
        <taxon>Lamiales</taxon>
        <taxon>Lamiaceae</taxon>
        <taxon>Nepetoideae</taxon>
        <taxon>Mentheae</taxon>
        <taxon>Salviinae</taxon>
        <taxon>Salvia</taxon>
        <taxon>Salvia subgen. Calosphace</taxon>
    </lineage>
</organism>
<proteinExistence type="predicted"/>
<accession>A0ABD1GM21</accession>
<dbReference type="AlphaFoldDB" id="A0ABD1GM21"/>
<dbReference type="EMBL" id="JBEAFC010000008">
    <property type="protein sequence ID" value="KAL1545009.1"/>
    <property type="molecule type" value="Genomic_DNA"/>
</dbReference>
<dbReference type="Proteomes" id="UP001567538">
    <property type="component" value="Unassembled WGS sequence"/>
</dbReference>
<sequence length="103" mass="11166">MGQNRYKIPHTKKESLRRNAQLPTNLEAPMDLAIEAIEYLKTVGCNEGLHIISQALGIQEIESAGVIEGAEVIEGTEVIAGAEHIEKAEDIEGVEDIEGAEEV</sequence>
<evidence type="ECO:0000313" key="1">
    <source>
        <dbReference type="EMBL" id="KAL1545009.1"/>
    </source>
</evidence>
<gene>
    <name evidence="1" type="ORF">AAHA92_21785</name>
</gene>
<reference evidence="1 2" key="1">
    <citation type="submission" date="2024-06" db="EMBL/GenBank/DDBJ databases">
        <title>A chromosome level genome sequence of Diviner's sage (Salvia divinorum).</title>
        <authorList>
            <person name="Ford S.A."/>
            <person name="Ro D.-K."/>
            <person name="Ness R.W."/>
            <person name="Phillips M.A."/>
        </authorList>
    </citation>
    <scope>NUCLEOTIDE SEQUENCE [LARGE SCALE GENOMIC DNA]</scope>
    <source>
        <strain evidence="1">SAF-2024a</strain>
        <tissue evidence="1">Leaf</tissue>
    </source>
</reference>
<name>A0ABD1GM21_SALDI</name>